<dbReference type="PANTHER" id="PTHR42915">
    <property type="entry name" value="HYPOTHETICAL 460 KDA PROTEIN IN FEUA-SIGW INTERGENIC REGION [PRECURSOR]"/>
    <property type="match status" value="1"/>
</dbReference>
<gene>
    <name evidence="4" type="ORF">BST85_07945</name>
</gene>
<keyword evidence="5" id="KW-1185">Reference proteome</keyword>
<feature type="domain" description="Peptidoglycan beta-N-acetylmuramidase NamZ C-terminal" evidence="3">
    <location>
        <begin position="267"/>
        <end position="404"/>
    </location>
</feature>
<dbReference type="InterPro" id="IPR008302">
    <property type="entry name" value="NamZ"/>
</dbReference>
<dbReference type="Pfam" id="PF07075">
    <property type="entry name" value="NamZ_N"/>
    <property type="match status" value="1"/>
</dbReference>
<dbReference type="GO" id="GO:0033922">
    <property type="term" value="F:peptidoglycan beta-N-acetylmuramidase activity"/>
    <property type="evidence" value="ECO:0007669"/>
    <property type="project" value="InterPro"/>
</dbReference>
<protein>
    <recommendedName>
        <fullName evidence="6">DUF1343 domain-containing protein</fullName>
    </recommendedName>
</protein>
<evidence type="ECO:0008006" key="6">
    <source>
        <dbReference type="Google" id="ProtNLM"/>
    </source>
</evidence>
<name>A0A2S7KQI7_9FLAO</name>
<dbReference type="Gene3D" id="3.40.50.12170">
    <property type="entry name" value="Uncharacterised protein PF07075, DUF1343"/>
    <property type="match status" value="1"/>
</dbReference>
<feature type="chain" id="PRO_5015728721" description="DUF1343 domain-containing protein" evidence="1">
    <location>
        <begin position="26"/>
        <end position="406"/>
    </location>
</feature>
<feature type="signal peptide" evidence="1">
    <location>
        <begin position="1"/>
        <end position="25"/>
    </location>
</feature>
<dbReference type="Proteomes" id="UP000239800">
    <property type="component" value="Unassembled WGS sequence"/>
</dbReference>
<dbReference type="PIRSF" id="PIRSF016719">
    <property type="entry name" value="UCP016719"/>
    <property type="match status" value="1"/>
</dbReference>
<organism evidence="4 5">
    <name type="scientific">Aureitalea marina</name>
    <dbReference type="NCBI Taxonomy" id="930804"/>
    <lineage>
        <taxon>Bacteria</taxon>
        <taxon>Pseudomonadati</taxon>
        <taxon>Bacteroidota</taxon>
        <taxon>Flavobacteriia</taxon>
        <taxon>Flavobacteriales</taxon>
        <taxon>Flavobacteriaceae</taxon>
        <taxon>Aureitalea</taxon>
    </lineage>
</organism>
<evidence type="ECO:0000259" key="3">
    <source>
        <dbReference type="Pfam" id="PF20732"/>
    </source>
</evidence>
<dbReference type="InterPro" id="IPR048503">
    <property type="entry name" value="NamZ_C"/>
</dbReference>
<dbReference type="AlphaFoldDB" id="A0A2S7KQI7"/>
<dbReference type="OrthoDB" id="9801061at2"/>
<dbReference type="EMBL" id="MQUB01000001">
    <property type="protein sequence ID" value="PQB04833.1"/>
    <property type="molecule type" value="Genomic_DNA"/>
</dbReference>
<evidence type="ECO:0000313" key="4">
    <source>
        <dbReference type="EMBL" id="PQB04833.1"/>
    </source>
</evidence>
<reference evidence="4 5" key="1">
    <citation type="submission" date="2016-11" db="EMBL/GenBank/DDBJ databases">
        <title>Trade-off between light-utilization and light-protection in marine flavobacteria.</title>
        <authorList>
            <person name="Kumagai Y."/>
        </authorList>
    </citation>
    <scope>NUCLEOTIDE SEQUENCE [LARGE SCALE GENOMIC DNA]</scope>
    <source>
        <strain evidence="4 5">NBRC 107741</strain>
    </source>
</reference>
<evidence type="ECO:0000256" key="1">
    <source>
        <dbReference type="SAM" id="SignalP"/>
    </source>
</evidence>
<accession>A0A2S7KQI7</accession>
<proteinExistence type="predicted"/>
<keyword evidence="1" id="KW-0732">Signal</keyword>
<dbReference type="InterPro" id="IPR048502">
    <property type="entry name" value="NamZ_N"/>
</dbReference>
<dbReference type="Gene3D" id="3.90.1150.140">
    <property type="match status" value="1"/>
</dbReference>
<evidence type="ECO:0000259" key="2">
    <source>
        <dbReference type="Pfam" id="PF07075"/>
    </source>
</evidence>
<dbReference type="RefSeq" id="WP_104812762.1">
    <property type="nucleotide sequence ID" value="NZ_MQUB01000001.1"/>
</dbReference>
<dbReference type="PROSITE" id="PS51257">
    <property type="entry name" value="PROKAR_LIPOPROTEIN"/>
    <property type="match status" value="1"/>
</dbReference>
<feature type="domain" description="Peptidoglycan beta-N-acetylmuramidase NamZ N-terminal" evidence="2">
    <location>
        <begin position="59"/>
        <end position="262"/>
    </location>
</feature>
<dbReference type="Pfam" id="PF20732">
    <property type="entry name" value="NamZ_C"/>
    <property type="match status" value="1"/>
</dbReference>
<evidence type="ECO:0000313" key="5">
    <source>
        <dbReference type="Proteomes" id="UP000239800"/>
    </source>
</evidence>
<sequence>MRLILLKNTFLFLVLGLIGCMDQQAQNTYSDSVSDKGSKLYLGAERMNEYLPLLNGKKIGVVANQTTVLYRNNGSNIHLVDSLLSRGIQLQKVFAPEHGFRGEADAGELVKDGVDTQTGLPIVSLYGKNKKPSAEQLQGLDWVIFDIQDVGARFYTYISTLHYVMEACAEQGIAVMVLDRPNPNGHYVDGPVLEVANQSFVGMHPVPVVHGMTVGEYAQMINGQKWLKNEVQPELKVIQMQGYSKGMLYSLPIRPSPNLPNDQSINLYPSLCFFEGTPVSAGRGTETQFQVFGAPFLPEDRYSYGFTPVANTGAKYPKFKNEACSGIDLRDYPKLDQLNLKWLIQAYQDSPDKDKFFNNFFVKLAGTDQLQQQIKDGWSQEQIRESWQAGLSAYREMSSAYRLYPD</sequence>
<dbReference type="PANTHER" id="PTHR42915:SF1">
    <property type="entry name" value="PEPTIDOGLYCAN BETA-N-ACETYLMURAMIDASE NAMZ"/>
    <property type="match status" value="1"/>
</dbReference>
<comment type="caution">
    <text evidence="4">The sequence shown here is derived from an EMBL/GenBank/DDBJ whole genome shotgun (WGS) entry which is preliminary data.</text>
</comment>